<organism evidence="2 3">
    <name type="scientific">Didymella glomerata</name>
    <dbReference type="NCBI Taxonomy" id="749621"/>
    <lineage>
        <taxon>Eukaryota</taxon>
        <taxon>Fungi</taxon>
        <taxon>Dikarya</taxon>
        <taxon>Ascomycota</taxon>
        <taxon>Pezizomycotina</taxon>
        <taxon>Dothideomycetes</taxon>
        <taxon>Pleosporomycetidae</taxon>
        <taxon>Pleosporales</taxon>
        <taxon>Pleosporineae</taxon>
        <taxon>Didymellaceae</taxon>
        <taxon>Didymella</taxon>
    </lineage>
</organism>
<gene>
    <name evidence="2" type="ORF">N0V87_004619</name>
</gene>
<feature type="compositionally biased region" description="Polar residues" evidence="1">
    <location>
        <begin position="127"/>
        <end position="137"/>
    </location>
</feature>
<accession>A0A9W9C1M7</accession>
<feature type="region of interest" description="Disordered" evidence="1">
    <location>
        <begin position="168"/>
        <end position="251"/>
    </location>
</feature>
<dbReference type="OrthoDB" id="3648773at2759"/>
<evidence type="ECO:0000256" key="1">
    <source>
        <dbReference type="SAM" id="MobiDB-lite"/>
    </source>
</evidence>
<dbReference type="Proteomes" id="UP001140562">
    <property type="component" value="Unassembled WGS sequence"/>
</dbReference>
<keyword evidence="3" id="KW-1185">Reference proteome</keyword>
<evidence type="ECO:0000313" key="2">
    <source>
        <dbReference type="EMBL" id="KAJ4337473.1"/>
    </source>
</evidence>
<name>A0A9W9C1M7_9PLEO</name>
<feature type="region of interest" description="Disordered" evidence="1">
    <location>
        <begin position="119"/>
        <end position="146"/>
    </location>
</feature>
<evidence type="ECO:0000313" key="3">
    <source>
        <dbReference type="Proteomes" id="UP001140562"/>
    </source>
</evidence>
<feature type="region of interest" description="Disordered" evidence="1">
    <location>
        <begin position="471"/>
        <end position="505"/>
    </location>
</feature>
<protein>
    <submittedName>
        <fullName evidence="2">Uncharacterized protein</fullName>
    </submittedName>
</protein>
<feature type="region of interest" description="Disordered" evidence="1">
    <location>
        <begin position="1"/>
        <end position="66"/>
    </location>
</feature>
<dbReference type="AlphaFoldDB" id="A0A9W9C1M7"/>
<comment type="caution">
    <text evidence="2">The sequence shown here is derived from an EMBL/GenBank/DDBJ whole genome shotgun (WGS) entry which is preliminary data.</text>
</comment>
<feature type="compositionally biased region" description="Basic and acidic residues" evidence="1">
    <location>
        <begin position="217"/>
        <end position="242"/>
    </location>
</feature>
<feature type="compositionally biased region" description="Basic and acidic residues" evidence="1">
    <location>
        <begin position="190"/>
        <end position="202"/>
    </location>
</feature>
<sequence>MDLTLPIGLPDLSNPKERKRANPAIMSSITPSRPRSPKTPWNRETELDWGQGDKATTTRTAPIIEDDEDMYAMDMITLNDAGVELGIEPALPPITPPIATPAFVQPPQKFRDRCYISRPTARRNRSGGLSTSESDFGSTPDGHWTPEVREGMTEQEVTAQKELVQLAKTSTTARSRRWPWNKSKASGSDEQIHAKEERDNRKSMATNIFKRSNRFPETLEKEKRDKKPSKEWNALWKRDRPANKPPLPSASLANIPVPPSFVPPGCEKVPTPPMFDAAGEVRGKLADFFFESNGFNAKTKRKPKSSSDGYWDSNAVLMSMHTDLGLSNTEDEEEGPEGRPPAVFYFGPVNDTPGPMTSPGSYAGTDGFPTVKSAPHIPGASRTPSSPGQDSWFRMHFGGQTPDVELLTAAALKEADERRKFEWLVPEHLPNSPLCPLHVKYAGPSKGLCYWHGRKSNGWGVEPGRNYVSHPVRIGEGSSGGWDVGKQESPREEKRKRRLESLSNP</sequence>
<reference evidence="2" key="1">
    <citation type="submission" date="2022-10" db="EMBL/GenBank/DDBJ databases">
        <title>Tapping the CABI collections for fungal endophytes: first genome assemblies for Collariella, Neodidymelliopsis, Ascochyta clinopodiicola, Didymella pomorum, Didymosphaeria variabile, Neocosmospora piperis and Neocucurbitaria cava.</title>
        <authorList>
            <person name="Hill R."/>
        </authorList>
    </citation>
    <scope>NUCLEOTIDE SEQUENCE</scope>
    <source>
        <strain evidence="2">IMI 360193</strain>
    </source>
</reference>
<proteinExistence type="predicted"/>
<dbReference type="EMBL" id="JAPEUV010000038">
    <property type="protein sequence ID" value="KAJ4337473.1"/>
    <property type="molecule type" value="Genomic_DNA"/>
</dbReference>